<reference evidence="2 3" key="2">
    <citation type="submission" date="2014-11" db="EMBL/GenBank/DDBJ databases">
        <title>Draft genome sequence of the solvent-tolerant Pseudomonas putida S12 including megaplasmid pTTS12.</title>
        <authorList>
            <person name="Wierckx N."/>
            <person name="Nijkamp J."/>
            <person name="Ballerstedt H."/>
            <person name="Siezen R.J."/>
            <person name="Wels M."/>
            <person name="de Ridder D."/>
            <person name="de Winde J.H."/>
            <person name="Ruijssenaars H.J."/>
        </authorList>
    </citation>
    <scope>NUCLEOTIDE SEQUENCE [LARGE SCALE GENOMIC DNA]</scope>
    <source>
        <strain evidence="2 3">S12</strain>
    </source>
</reference>
<evidence type="ECO:0000256" key="1">
    <source>
        <dbReference type="SAM" id="Phobius"/>
    </source>
</evidence>
<dbReference type="Proteomes" id="UP000017753">
    <property type="component" value="Chromosome"/>
</dbReference>
<evidence type="ECO:0000313" key="2">
    <source>
        <dbReference type="EMBL" id="AJA16792.1"/>
    </source>
</evidence>
<keyword evidence="1" id="KW-0812">Transmembrane</keyword>
<evidence type="ECO:0000313" key="3">
    <source>
        <dbReference type="Proteomes" id="UP000017753"/>
    </source>
</evidence>
<keyword evidence="1" id="KW-1133">Transmembrane helix</keyword>
<protein>
    <submittedName>
        <fullName evidence="2">Uncharacterized protein</fullName>
    </submittedName>
</protein>
<sequence>MTLRERHKAFQEWFTPRRRRRAGGTLLAIWAVGIFIYPGQHWIYVLTPGVMWFLSAWPPELHDKR</sequence>
<proteinExistence type="predicted"/>
<reference evidence="2 3" key="1">
    <citation type="submission" date="2014-11" db="EMBL/GenBank/DDBJ databases">
        <title>Complete genome sequence of Pseudomonas putida S12 including megaplasmid pTTS12.</title>
        <authorList>
            <person name="Kuepper J."/>
            <person name="Ruijssenaars H.J."/>
            <person name="Blank L.M."/>
            <person name="de Winde J.H."/>
            <person name="Wierckx N."/>
        </authorList>
    </citation>
    <scope>NUCLEOTIDE SEQUENCE [LARGE SCALE GENOMIC DNA]</scope>
    <source>
        <strain evidence="2 3">S12</strain>
    </source>
</reference>
<organism evidence="2 3">
    <name type="scientific">Pseudomonas putida S12</name>
    <dbReference type="NCBI Taxonomy" id="1215087"/>
    <lineage>
        <taxon>Bacteria</taxon>
        <taxon>Pseudomonadati</taxon>
        <taxon>Pseudomonadota</taxon>
        <taxon>Gammaproteobacteria</taxon>
        <taxon>Pseudomonadales</taxon>
        <taxon>Pseudomonadaceae</taxon>
        <taxon>Pseudomonas</taxon>
    </lineage>
</organism>
<dbReference type="AlphaFoldDB" id="A0AA34WUE6"/>
<name>A0AA34WUE6_PSEPU</name>
<gene>
    <name evidence="2" type="ORF">RPPX_25820</name>
</gene>
<dbReference type="EMBL" id="CP009974">
    <property type="protein sequence ID" value="AJA16792.1"/>
    <property type="molecule type" value="Genomic_DNA"/>
</dbReference>
<keyword evidence="1" id="KW-0472">Membrane</keyword>
<feature type="transmembrane region" description="Helical" evidence="1">
    <location>
        <begin position="21"/>
        <end position="37"/>
    </location>
</feature>
<accession>A0AA34WUE6</accession>